<evidence type="ECO:0000313" key="1">
    <source>
        <dbReference type="EMBL" id="SVA52541.1"/>
    </source>
</evidence>
<organism evidence="1">
    <name type="scientific">marine metagenome</name>
    <dbReference type="NCBI Taxonomy" id="408172"/>
    <lineage>
        <taxon>unclassified sequences</taxon>
        <taxon>metagenomes</taxon>
        <taxon>ecological metagenomes</taxon>
    </lineage>
</organism>
<accession>A0A381WJS4</accession>
<gene>
    <name evidence="1" type="ORF">METZ01_LOCUS105395</name>
</gene>
<dbReference type="AntiFam" id="ANF00013">
    <property type="entry name" value="tRNA translation"/>
</dbReference>
<sequence>MNKSDLILARVWGISSVGRAPALQAGGHRFEPGILHHLDRLEVGGQRRNDADHALLVDPLAAGTSRLFEN</sequence>
<proteinExistence type="predicted"/>
<protein>
    <submittedName>
        <fullName evidence="1">Uncharacterized protein</fullName>
    </submittedName>
</protein>
<name>A0A381WJS4_9ZZZZ</name>
<reference evidence="1" key="1">
    <citation type="submission" date="2018-05" db="EMBL/GenBank/DDBJ databases">
        <authorList>
            <person name="Lanie J.A."/>
            <person name="Ng W.-L."/>
            <person name="Kazmierczak K.M."/>
            <person name="Andrzejewski T.M."/>
            <person name="Davidsen T.M."/>
            <person name="Wayne K.J."/>
            <person name="Tettelin H."/>
            <person name="Glass J.I."/>
            <person name="Rusch D."/>
            <person name="Podicherti R."/>
            <person name="Tsui H.-C.T."/>
            <person name="Winkler M.E."/>
        </authorList>
    </citation>
    <scope>NUCLEOTIDE SEQUENCE</scope>
</reference>
<dbReference type="AlphaFoldDB" id="A0A381WJS4"/>
<dbReference type="EMBL" id="UINC01011976">
    <property type="protein sequence ID" value="SVA52541.1"/>
    <property type="molecule type" value="Genomic_DNA"/>
</dbReference>